<comment type="caution">
    <text evidence="5">The sequence shown here is derived from an EMBL/GenBank/DDBJ whole genome shotgun (WGS) entry which is preliminary data.</text>
</comment>
<dbReference type="EMBL" id="JACIJC010000001">
    <property type="protein sequence ID" value="MBB5684704.1"/>
    <property type="molecule type" value="Genomic_DNA"/>
</dbReference>
<reference evidence="5 6" key="1">
    <citation type="submission" date="2020-08" db="EMBL/GenBank/DDBJ databases">
        <title>Genomic Encyclopedia of Type Strains, Phase IV (KMG-IV): sequencing the most valuable type-strain genomes for metagenomic binning, comparative biology and taxonomic classification.</title>
        <authorList>
            <person name="Goeker M."/>
        </authorList>
    </citation>
    <scope>NUCLEOTIDE SEQUENCE [LARGE SCALE GENOMIC DNA]</scope>
    <source>
        <strain evidence="5 6">DSM 25079</strain>
    </source>
</reference>
<dbReference type="InterPro" id="IPR007428">
    <property type="entry name" value="MlaA"/>
</dbReference>
<feature type="chain" id="PRO_5030718859" evidence="4">
    <location>
        <begin position="23"/>
        <end position="350"/>
    </location>
</feature>
<sequence length="350" mass="36631">MSISALTTALLLAGASMTPVEAPPAAPVLVTVPAMSDQQDAAPVTVPQPATPLESSLPLVLPPATEPLAPPASPDTDPDEIVVVARPNISTPGDPLEAINAKSFEVTQVVDRAFVAPAASAYSKTVPAPLRSGLRNFFNNLTEPVVFLNYMLQLKPGKAAETLGRFAINTTIGAAGLFDMAKRRPFKLPRRPNGFANTLGYYGVKPGAFLFLPLIGPTTVRDFIGTGVDRLLVPMAVGAPFNQPAYSIPAGIIGSIDYRVEFDTQLRKIHEAADPYAASRANYLLNRQAEIDALRGKPRAAALPAPDPMAPAMGPLVQPPVATPVLAPPPAVAPPPVAPTIQPVQPAPQP</sequence>
<feature type="compositionally biased region" description="Pro residues" evidence="3">
    <location>
        <begin position="60"/>
        <end position="73"/>
    </location>
</feature>
<proteinExistence type="inferred from homology"/>
<organism evidence="5 6">
    <name type="scientific">Sphingobium boeckii</name>
    <dbReference type="NCBI Taxonomy" id="1082345"/>
    <lineage>
        <taxon>Bacteria</taxon>
        <taxon>Pseudomonadati</taxon>
        <taxon>Pseudomonadota</taxon>
        <taxon>Alphaproteobacteria</taxon>
        <taxon>Sphingomonadales</taxon>
        <taxon>Sphingomonadaceae</taxon>
        <taxon>Sphingobium</taxon>
    </lineage>
</organism>
<accession>A0A7W9AFJ2</accession>
<name>A0A7W9AFJ2_9SPHN</name>
<evidence type="ECO:0000256" key="1">
    <source>
        <dbReference type="ARBA" id="ARBA00010634"/>
    </source>
</evidence>
<dbReference type="PANTHER" id="PTHR30035:SF3">
    <property type="entry name" value="INTERMEMBRANE PHOSPHOLIPID TRANSPORT SYSTEM LIPOPROTEIN MLAA"/>
    <property type="match status" value="1"/>
</dbReference>
<keyword evidence="6" id="KW-1185">Reference proteome</keyword>
<evidence type="ECO:0000256" key="4">
    <source>
        <dbReference type="SAM" id="SignalP"/>
    </source>
</evidence>
<feature type="region of interest" description="Disordered" evidence="3">
    <location>
        <begin position="40"/>
        <end position="77"/>
    </location>
</feature>
<dbReference type="GO" id="GO:0120010">
    <property type="term" value="P:intermembrane phospholipid transfer"/>
    <property type="evidence" value="ECO:0007669"/>
    <property type="project" value="TreeGrafter"/>
</dbReference>
<dbReference type="Pfam" id="PF04333">
    <property type="entry name" value="MlaA"/>
    <property type="match status" value="1"/>
</dbReference>
<feature type="compositionally biased region" description="Pro residues" evidence="3">
    <location>
        <begin position="327"/>
        <end position="338"/>
    </location>
</feature>
<keyword evidence="2 4" id="KW-0732">Signal</keyword>
<evidence type="ECO:0000313" key="6">
    <source>
        <dbReference type="Proteomes" id="UP000549617"/>
    </source>
</evidence>
<dbReference type="PANTHER" id="PTHR30035">
    <property type="entry name" value="LIPOPROTEIN VACJ-RELATED"/>
    <property type="match status" value="1"/>
</dbReference>
<dbReference type="PRINTS" id="PR01805">
    <property type="entry name" value="VACJLIPOPROT"/>
</dbReference>
<evidence type="ECO:0000256" key="3">
    <source>
        <dbReference type="SAM" id="MobiDB-lite"/>
    </source>
</evidence>
<feature type="region of interest" description="Disordered" evidence="3">
    <location>
        <begin position="327"/>
        <end position="350"/>
    </location>
</feature>
<evidence type="ECO:0000256" key="2">
    <source>
        <dbReference type="ARBA" id="ARBA00022729"/>
    </source>
</evidence>
<keyword evidence="5" id="KW-0449">Lipoprotein</keyword>
<protein>
    <submittedName>
        <fullName evidence="5">Phospholipid-binding lipoprotein MlaA</fullName>
    </submittedName>
</protein>
<comment type="similarity">
    <text evidence="1">Belongs to the MlaA family.</text>
</comment>
<dbReference type="RefSeq" id="WP_246350250.1">
    <property type="nucleotide sequence ID" value="NZ_JACIJC010000001.1"/>
</dbReference>
<evidence type="ECO:0000313" key="5">
    <source>
        <dbReference type="EMBL" id="MBB5684704.1"/>
    </source>
</evidence>
<gene>
    <name evidence="5" type="ORF">FHS49_000695</name>
</gene>
<dbReference type="Proteomes" id="UP000549617">
    <property type="component" value="Unassembled WGS sequence"/>
</dbReference>
<dbReference type="GO" id="GO:0016020">
    <property type="term" value="C:membrane"/>
    <property type="evidence" value="ECO:0007669"/>
    <property type="project" value="InterPro"/>
</dbReference>
<dbReference type="AlphaFoldDB" id="A0A7W9AFJ2"/>
<feature type="compositionally biased region" description="Low complexity" evidence="3">
    <location>
        <begin position="40"/>
        <end position="59"/>
    </location>
</feature>
<feature type="signal peptide" evidence="4">
    <location>
        <begin position="1"/>
        <end position="22"/>
    </location>
</feature>